<dbReference type="PRINTS" id="PR00477">
    <property type="entry name" value="PHGLYCKINASE"/>
</dbReference>
<dbReference type="PIRSF" id="PIRSF000724">
    <property type="entry name" value="Pgk"/>
    <property type="match status" value="1"/>
</dbReference>
<dbReference type="STRING" id="1802315.A3F51_03690"/>
<organism evidence="9 10">
    <name type="scientific">Candidatus Taylorbacteria bacterium RIFCSPHIGHO2_12_FULL_45_16</name>
    <dbReference type="NCBI Taxonomy" id="1802315"/>
    <lineage>
        <taxon>Bacteria</taxon>
        <taxon>Candidatus Tayloriibacteriota</taxon>
    </lineage>
</organism>
<feature type="binding site" evidence="7">
    <location>
        <position position="206"/>
    </location>
    <ligand>
        <name>ATP</name>
        <dbReference type="ChEBI" id="CHEBI:30616"/>
    </ligand>
</feature>
<evidence type="ECO:0000256" key="8">
    <source>
        <dbReference type="RuleBase" id="RU000532"/>
    </source>
</evidence>
<dbReference type="EMBL" id="MHRT01000001">
    <property type="protein sequence ID" value="OHA29796.1"/>
    <property type="molecule type" value="Genomic_DNA"/>
</dbReference>
<dbReference type="AlphaFoldDB" id="A0A1G2N0V8"/>
<keyword evidence="3 8" id="KW-0808">Transferase</keyword>
<dbReference type="SUPFAM" id="SSF53748">
    <property type="entry name" value="Phosphoglycerate kinase"/>
    <property type="match status" value="1"/>
</dbReference>
<dbReference type="GO" id="GO:0043531">
    <property type="term" value="F:ADP binding"/>
    <property type="evidence" value="ECO:0007669"/>
    <property type="project" value="TreeGrafter"/>
</dbReference>
<feature type="binding site" evidence="7">
    <location>
        <position position="315"/>
    </location>
    <ligand>
        <name>ATP</name>
        <dbReference type="ChEBI" id="CHEBI:30616"/>
    </ligand>
</feature>
<gene>
    <name evidence="9" type="ORF">A3F51_03690</name>
</gene>
<name>A0A1G2N0V8_9BACT</name>
<evidence type="ECO:0000256" key="5">
    <source>
        <dbReference type="ARBA" id="ARBA00022777"/>
    </source>
</evidence>
<evidence type="ECO:0000256" key="7">
    <source>
        <dbReference type="PIRSR" id="PIRSR000724-2"/>
    </source>
</evidence>
<dbReference type="PANTHER" id="PTHR11406:SF23">
    <property type="entry name" value="PHOSPHOGLYCERATE KINASE 1, CHLOROPLASTIC-RELATED"/>
    <property type="match status" value="1"/>
</dbReference>
<accession>A0A1G2N0V8</accession>
<dbReference type="Pfam" id="PF00162">
    <property type="entry name" value="PGK"/>
    <property type="match status" value="1"/>
</dbReference>
<sequence>MKTIRDIEYFDGVKMLMRVDFNVPIKNGVITDDFRIRAALPTIDFLNKNGAVIILVGHLESIDGENLSLETVAWHLDRLGQPVTFIKDFKSARKIIETSCERQKELGMDGEGRNGRVFLLENLRFFDGEKNNDAKFVKELASLADIYINEAFSASHREHASIVGVPRLLPSYIGLQFEKEVEHLLKTFTPAHPFVFVLGGAKFNTKLRLIERFSKIADVIFFGGALGNDALKAKGYSVGDSKISDGSVDISGIVNRPNIIAPIDFVNQDHVVKNIEAIDAKDIIFDNGPKTLALMAEKIKQARFILWNGPLGFYEDGYDEGTNALAGLIATRTQNEGGIVSIVGGGDTLAAIADLRINDKFTFVSTAGGAMLDFLAKGTLPGIEALGK</sequence>
<dbReference type="GO" id="GO:0006094">
    <property type="term" value="P:gluconeogenesis"/>
    <property type="evidence" value="ECO:0007669"/>
    <property type="project" value="TreeGrafter"/>
</dbReference>
<dbReference type="Proteomes" id="UP000178089">
    <property type="component" value="Unassembled WGS sequence"/>
</dbReference>
<comment type="caution">
    <text evidence="9">The sequence shown here is derived from an EMBL/GenBank/DDBJ whole genome shotgun (WGS) entry which is preliminary data.</text>
</comment>
<dbReference type="GO" id="GO:0004618">
    <property type="term" value="F:phosphoglycerate kinase activity"/>
    <property type="evidence" value="ECO:0007669"/>
    <property type="project" value="UniProtKB-EC"/>
</dbReference>
<feature type="binding site" evidence="7">
    <location>
        <begin position="345"/>
        <end position="348"/>
    </location>
    <ligand>
        <name>ATP</name>
        <dbReference type="ChEBI" id="CHEBI:30616"/>
    </ligand>
</feature>
<dbReference type="Gene3D" id="3.40.50.1260">
    <property type="entry name" value="Phosphoglycerate kinase, N-terminal domain"/>
    <property type="match status" value="2"/>
</dbReference>
<dbReference type="InterPro" id="IPR001576">
    <property type="entry name" value="Phosphoglycerate_kinase"/>
</dbReference>
<proteinExistence type="inferred from homology"/>
<evidence type="ECO:0000256" key="4">
    <source>
        <dbReference type="ARBA" id="ARBA00022741"/>
    </source>
</evidence>
<dbReference type="PANTHER" id="PTHR11406">
    <property type="entry name" value="PHOSPHOGLYCERATE KINASE"/>
    <property type="match status" value="1"/>
</dbReference>
<evidence type="ECO:0000313" key="10">
    <source>
        <dbReference type="Proteomes" id="UP000178089"/>
    </source>
</evidence>
<keyword evidence="6 7" id="KW-0067">ATP-binding</keyword>
<protein>
    <recommendedName>
        <fullName evidence="2 8">Phosphoglycerate kinase</fullName>
        <ecNumber evidence="2 8">2.7.2.3</ecNumber>
    </recommendedName>
</protein>
<evidence type="ECO:0000313" key="9">
    <source>
        <dbReference type="EMBL" id="OHA29796.1"/>
    </source>
</evidence>
<comment type="similarity">
    <text evidence="8">Belongs to the phosphoglycerate kinase family.</text>
</comment>
<comment type="catalytic activity">
    <reaction evidence="1 8">
        <text>(2R)-3-phosphoglycerate + ATP = (2R)-3-phospho-glyceroyl phosphate + ADP</text>
        <dbReference type="Rhea" id="RHEA:14801"/>
        <dbReference type="ChEBI" id="CHEBI:30616"/>
        <dbReference type="ChEBI" id="CHEBI:57604"/>
        <dbReference type="ChEBI" id="CHEBI:58272"/>
        <dbReference type="ChEBI" id="CHEBI:456216"/>
        <dbReference type="EC" id="2.7.2.3"/>
    </reaction>
</comment>
<evidence type="ECO:0000256" key="1">
    <source>
        <dbReference type="ARBA" id="ARBA00000642"/>
    </source>
</evidence>
<dbReference type="GO" id="GO:0005829">
    <property type="term" value="C:cytosol"/>
    <property type="evidence" value="ECO:0007669"/>
    <property type="project" value="TreeGrafter"/>
</dbReference>
<evidence type="ECO:0000256" key="6">
    <source>
        <dbReference type="ARBA" id="ARBA00022840"/>
    </source>
</evidence>
<dbReference type="GO" id="GO:0006096">
    <property type="term" value="P:glycolytic process"/>
    <property type="evidence" value="ECO:0007669"/>
    <property type="project" value="InterPro"/>
</dbReference>
<dbReference type="InterPro" id="IPR015824">
    <property type="entry name" value="Phosphoglycerate_kinase_N"/>
</dbReference>
<reference evidence="9 10" key="1">
    <citation type="journal article" date="2016" name="Nat. Commun.">
        <title>Thousands of microbial genomes shed light on interconnected biogeochemical processes in an aquifer system.</title>
        <authorList>
            <person name="Anantharaman K."/>
            <person name="Brown C.T."/>
            <person name="Hug L.A."/>
            <person name="Sharon I."/>
            <person name="Castelle C.J."/>
            <person name="Probst A.J."/>
            <person name="Thomas B.C."/>
            <person name="Singh A."/>
            <person name="Wilkins M.J."/>
            <person name="Karaoz U."/>
            <person name="Brodie E.L."/>
            <person name="Williams K.H."/>
            <person name="Hubbard S.S."/>
            <person name="Banfield J.F."/>
        </authorList>
    </citation>
    <scope>NUCLEOTIDE SEQUENCE [LARGE SCALE GENOMIC DNA]</scope>
</reference>
<keyword evidence="4" id="KW-0547">Nucleotide-binding</keyword>
<evidence type="ECO:0000256" key="2">
    <source>
        <dbReference type="ARBA" id="ARBA00013061"/>
    </source>
</evidence>
<dbReference type="GO" id="GO:0005524">
    <property type="term" value="F:ATP binding"/>
    <property type="evidence" value="ECO:0007669"/>
    <property type="project" value="UniProtKB-KW"/>
</dbReference>
<dbReference type="InterPro" id="IPR036043">
    <property type="entry name" value="Phosphoglycerate_kinase_sf"/>
</dbReference>
<evidence type="ECO:0000256" key="3">
    <source>
        <dbReference type="ARBA" id="ARBA00022679"/>
    </source>
</evidence>
<dbReference type="EC" id="2.7.2.3" evidence="2 8"/>
<keyword evidence="5 8" id="KW-0418">Kinase</keyword>